<name>A0A2S3ZE47_9MICO</name>
<dbReference type="EMBL" id="PPXD01000018">
    <property type="protein sequence ID" value="POH64815.1"/>
    <property type="molecule type" value="Genomic_DNA"/>
</dbReference>
<dbReference type="AlphaFoldDB" id="A0A2S3ZE47"/>
<evidence type="ECO:0000259" key="1">
    <source>
        <dbReference type="PROSITE" id="PS51782"/>
    </source>
</evidence>
<dbReference type="Gene3D" id="3.10.350.10">
    <property type="entry name" value="LysM domain"/>
    <property type="match status" value="1"/>
</dbReference>
<proteinExistence type="predicted"/>
<evidence type="ECO:0000313" key="2">
    <source>
        <dbReference type="EMBL" id="POH64815.1"/>
    </source>
</evidence>
<dbReference type="PROSITE" id="PS51782">
    <property type="entry name" value="LYSM"/>
    <property type="match status" value="1"/>
</dbReference>
<reference evidence="2 3" key="1">
    <citation type="submission" date="2018-01" db="EMBL/GenBank/DDBJ databases">
        <title>Cryobacterium sp. nov., from glaciers in China.</title>
        <authorList>
            <person name="Liu Q."/>
            <person name="Xin Y.-H."/>
        </authorList>
    </citation>
    <scope>NUCLEOTIDE SEQUENCE [LARGE SCALE GENOMIC DNA]</scope>
    <source>
        <strain evidence="2 3">TMN-42</strain>
    </source>
</reference>
<dbReference type="Proteomes" id="UP000237340">
    <property type="component" value="Unassembled WGS sequence"/>
</dbReference>
<accession>A0A2S3ZE47</accession>
<comment type="caution">
    <text evidence="2">The sequence shown here is derived from an EMBL/GenBank/DDBJ whole genome shotgun (WGS) entry which is preliminary data.</text>
</comment>
<evidence type="ECO:0000313" key="3">
    <source>
        <dbReference type="Proteomes" id="UP000237340"/>
    </source>
</evidence>
<dbReference type="CDD" id="cd00118">
    <property type="entry name" value="LysM"/>
    <property type="match status" value="1"/>
</dbReference>
<sequence length="237" mass="25028">MREPTATPTPGAAADRRGLAPGIVVATGTFTGFVDGSGTTAPRPEVQGTIEVSTHNGRLMVSLLDLDVGPVANTTILELNAVDGNATSGDFRVATSYLGDSEVTTATTQTFDLGYDTEMVTTDPSWMRTAVIWERVDGIGTLGRALATAPLTWTLPDQDPDLTVTDAGAGDLARGEVHYDSAGNPSAYVVAPLDALETIAIRFGITEHDILWLNPMRGYGMARAGETLNLSLYERGR</sequence>
<dbReference type="InterPro" id="IPR018392">
    <property type="entry name" value="LysM"/>
</dbReference>
<feature type="domain" description="LysM" evidence="1">
    <location>
        <begin position="186"/>
        <end position="230"/>
    </location>
</feature>
<keyword evidence="3" id="KW-1185">Reference proteome</keyword>
<gene>
    <name evidence="2" type="ORF">C3B61_11665</name>
</gene>
<organism evidence="2 3">
    <name type="scientific">Cryobacterium zongtaii</name>
    <dbReference type="NCBI Taxonomy" id="1259217"/>
    <lineage>
        <taxon>Bacteria</taxon>
        <taxon>Bacillati</taxon>
        <taxon>Actinomycetota</taxon>
        <taxon>Actinomycetes</taxon>
        <taxon>Micrococcales</taxon>
        <taxon>Microbacteriaceae</taxon>
        <taxon>Cryobacterium</taxon>
    </lineage>
</organism>
<protein>
    <recommendedName>
        <fullName evidence="1">LysM domain-containing protein</fullName>
    </recommendedName>
</protein>
<dbReference type="InterPro" id="IPR036779">
    <property type="entry name" value="LysM_dom_sf"/>
</dbReference>